<proteinExistence type="predicted"/>
<dbReference type="SMART" id="SM00448">
    <property type="entry name" value="REC"/>
    <property type="match status" value="1"/>
</dbReference>
<sequence>MMQKEKILIVDDDMEIRKIISIYLKNEGYESIDAPDAIEALHIIQKKRIDLIILDIMLPKMDGIEACLKIREKYQMPIIFLSAKDEDIDKIHGLMSGAEDYITKPFNPLELLARIKSQLRRYRVYQTEEAKKFIHEIGHLRVDEETRQVFIRNKEVRLTPKEFDILSLLVRNKGKVFSVEKIYEMVWEELFYKSDNTVVVHITKIREKIEENPRQPVYLKTVWGVGYRV</sequence>
<dbReference type="Gene3D" id="3.40.50.2300">
    <property type="match status" value="1"/>
</dbReference>
<evidence type="ECO:0000256" key="2">
    <source>
        <dbReference type="ARBA" id="ARBA00022553"/>
    </source>
</evidence>
<dbReference type="PANTHER" id="PTHR48111:SF2">
    <property type="entry name" value="RESPONSE REGULATOR SAER"/>
    <property type="match status" value="1"/>
</dbReference>
<dbReference type="CDD" id="cd17574">
    <property type="entry name" value="REC_OmpR"/>
    <property type="match status" value="1"/>
</dbReference>
<dbReference type="GO" id="GO:0000976">
    <property type="term" value="F:transcription cis-regulatory region binding"/>
    <property type="evidence" value="ECO:0007669"/>
    <property type="project" value="TreeGrafter"/>
</dbReference>
<dbReference type="Pfam" id="PF00072">
    <property type="entry name" value="Response_reg"/>
    <property type="match status" value="1"/>
</dbReference>
<keyword evidence="4" id="KW-0805">Transcription regulation</keyword>
<dbReference type="GO" id="GO:0000156">
    <property type="term" value="F:phosphorelay response regulator activity"/>
    <property type="evidence" value="ECO:0007669"/>
    <property type="project" value="TreeGrafter"/>
</dbReference>
<keyword evidence="3" id="KW-0902">Two-component regulatory system</keyword>
<evidence type="ECO:0000313" key="8">
    <source>
        <dbReference type="Proteomes" id="UP000191057"/>
    </source>
</evidence>
<gene>
    <name evidence="7" type="ORF">B4918_14535</name>
</gene>
<dbReference type="SMART" id="SM00862">
    <property type="entry name" value="Trans_reg_C"/>
    <property type="match status" value="1"/>
</dbReference>
<comment type="subcellular location">
    <subcellularLocation>
        <location evidence="1">Cytoplasm</location>
    </subcellularLocation>
</comment>
<dbReference type="InterPro" id="IPR039420">
    <property type="entry name" value="WalR-like"/>
</dbReference>
<evidence type="ECO:0000256" key="1">
    <source>
        <dbReference type="ARBA" id="ARBA00004496"/>
    </source>
</evidence>
<accession>A0A9W3TKS7</accession>
<dbReference type="CDD" id="cd00383">
    <property type="entry name" value="trans_reg_C"/>
    <property type="match status" value="1"/>
</dbReference>
<evidence type="ECO:0000256" key="6">
    <source>
        <dbReference type="ARBA" id="ARBA00023163"/>
    </source>
</evidence>
<evidence type="ECO:0000256" key="4">
    <source>
        <dbReference type="ARBA" id="ARBA00023015"/>
    </source>
</evidence>
<dbReference type="PROSITE" id="PS51755">
    <property type="entry name" value="OMPR_PHOB"/>
    <property type="match status" value="1"/>
</dbReference>
<keyword evidence="5 7" id="KW-0238">DNA-binding</keyword>
<name>A0A9W3TKS7_BACTU</name>
<dbReference type="SUPFAM" id="SSF52172">
    <property type="entry name" value="CheY-like"/>
    <property type="match status" value="1"/>
</dbReference>
<evidence type="ECO:0000256" key="5">
    <source>
        <dbReference type="ARBA" id="ARBA00023125"/>
    </source>
</evidence>
<keyword evidence="2" id="KW-0597">Phosphoprotein</keyword>
<dbReference type="InterPro" id="IPR011006">
    <property type="entry name" value="CheY-like_superfamily"/>
</dbReference>
<evidence type="ECO:0000313" key="7">
    <source>
        <dbReference type="EMBL" id="AQY42166.1"/>
    </source>
</evidence>
<dbReference type="FunFam" id="3.40.50.2300:FF:000001">
    <property type="entry name" value="DNA-binding response regulator PhoB"/>
    <property type="match status" value="1"/>
</dbReference>
<dbReference type="Gene3D" id="6.10.250.690">
    <property type="match status" value="1"/>
</dbReference>
<dbReference type="FunFam" id="1.10.10.10:FF:000018">
    <property type="entry name" value="DNA-binding response regulator ResD"/>
    <property type="match status" value="1"/>
</dbReference>
<organism evidence="7 8">
    <name type="scientific">Bacillus thuringiensis</name>
    <dbReference type="NCBI Taxonomy" id="1428"/>
    <lineage>
        <taxon>Bacteria</taxon>
        <taxon>Bacillati</taxon>
        <taxon>Bacillota</taxon>
        <taxon>Bacilli</taxon>
        <taxon>Bacillales</taxon>
        <taxon>Bacillaceae</taxon>
        <taxon>Bacillus</taxon>
        <taxon>Bacillus cereus group</taxon>
    </lineage>
</organism>
<dbReference type="GO" id="GO:0006355">
    <property type="term" value="P:regulation of DNA-templated transcription"/>
    <property type="evidence" value="ECO:0007669"/>
    <property type="project" value="InterPro"/>
</dbReference>
<evidence type="ECO:0000256" key="3">
    <source>
        <dbReference type="ARBA" id="ARBA00023012"/>
    </source>
</evidence>
<protein>
    <submittedName>
        <fullName evidence="7">DNA-binding response regulator</fullName>
    </submittedName>
</protein>
<dbReference type="Pfam" id="PF00486">
    <property type="entry name" value="Trans_reg_C"/>
    <property type="match status" value="1"/>
</dbReference>
<dbReference type="AlphaFoldDB" id="A0A9W3TKS7"/>
<dbReference type="EMBL" id="CP020002">
    <property type="protein sequence ID" value="AQY42166.1"/>
    <property type="molecule type" value="Genomic_DNA"/>
</dbReference>
<dbReference type="InterPro" id="IPR001867">
    <property type="entry name" value="OmpR/PhoB-type_DNA-bd"/>
</dbReference>
<dbReference type="InterPro" id="IPR036388">
    <property type="entry name" value="WH-like_DNA-bd_sf"/>
</dbReference>
<dbReference type="GO" id="GO:0005829">
    <property type="term" value="C:cytosol"/>
    <property type="evidence" value="ECO:0007669"/>
    <property type="project" value="TreeGrafter"/>
</dbReference>
<dbReference type="Gene3D" id="1.10.10.10">
    <property type="entry name" value="Winged helix-like DNA-binding domain superfamily/Winged helix DNA-binding domain"/>
    <property type="match status" value="1"/>
</dbReference>
<dbReference type="RefSeq" id="WP_079246290.1">
    <property type="nucleotide sequence ID" value="NZ_JARSYF010000029.1"/>
</dbReference>
<dbReference type="PROSITE" id="PS50110">
    <property type="entry name" value="RESPONSE_REGULATORY"/>
    <property type="match status" value="1"/>
</dbReference>
<dbReference type="PANTHER" id="PTHR48111">
    <property type="entry name" value="REGULATOR OF RPOS"/>
    <property type="match status" value="1"/>
</dbReference>
<dbReference type="InterPro" id="IPR001789">
    <property type="entry name" value="Sig_transdc_resp-reg_receiver"/>
</dbReference>
<keyword evidence="6" id="KW-0804">Transcription</keyword>
<dbReference type="GO" id="GO:0032993">
    <property type="term" value="C:protein-DNA complex"/>
    <property type="evidence" value="ECO:0007669"/>
    <property type="project" value="TreeGrafter"/>
</dbReference>
<dbReference type="Proteomes" id="UP000191057">
    <property type="component" value="Chromosome"/>
</dbReference>
<reference evidence="7 8" key="1">
    <citation type="submission" date="2017-03" db="EMBL/GenBank/DDBJ databases">
        <title>Complete genome sequence of Bacillus thuringiensis L-7601, a novel melanin producing strain.</title>
        <authorList>
            <person name="Cai J."/>
            <person name="Cao Z."/>
            <person name="Tan T."/>
        </authorList>
    </citation>
    <scope>NUCLEOTIDE SEQUENCE [LARGE SCALE GENOMIC DNA]</scope>
    <source>
        <strain evidence="7 8">L-7601</strain>
    </source>
</reference>